<reference evidence="9 10" key="1">
    <citation type="journal article" date="2022" name="Int. J. Syst. Evol. Microbiol.">
        <title>Apilactobacillus apisilvae sp. nov., Nicolia spurrieriana gen. nov. sp. nov., Bombilactobacillus folatiphilus sp. nov. and Bombilactobacillus thymidiniphilus sp. nov., four new lactic acid bacterial isolates from stingless bees Tetragonula carbonaria and Austroplebeia australis.</title>
        <authorList>
            <person name="Oliphant S.A."/>
            <person name="Watson-Haigh N.S."/>
            <person name="Sumby K.M."/>
            <person name="Gardner J."/>
            <person name="Groom S."/>
            <person name="Jiranek V."/>
        </authorList>
    </citation>
    <scope>NUCLEOTIDE SEQUENCE [LARGE SCALE GENOMIC DNA]</scope>
    <source>
        <strain evidence="9 10">SG4_A1</strain>
    </source>
</reference>
<dbReference type="InterPro" id="IPR020846">
    <property type="entry name" value="MFS_dom"/>
</dbReference>
<keyword evidence="10" id="KW-1185">Reference proteome</keyword>
<evidence type="ECO:0000313" key="10">
    <source>
        <dbReference type="Proteomes" id="UP000831947"/>
    </source>
</evidence>
<dbReference type="PROSITE" id="PS50850">
    <property type="entry name" value="MFS"/>
    <property type="match status" value="1"/>
</dbReference>
<keyword evidence="5 7" id="KW-1133">Transmembrane helix</keyword>
<keyword evidence="2" id="KW-0813">Transport</keyword>
<comment type="subcellular location">
    <subcellularLocation>
        <location evidence="1">Cell membrane</location>
        <topology evidence="1">Multi-pass membrane protein</topology>
    </subcellularLocation>
</comment>
<evidence type="ECO:0000256" key="2">
    <source>
        <dbReference type="ARBA" id="ARBA00022448"/>
    </source>
</evidence>
<evidence type="ECO:0000256" key="1">
    <source>
        <dbReference type="ARBA" id="ARBA00004651"/>
    </source>
</evidence>
<evidence type="ECO:0000313" key="9">
    <source>
        <dbReference type="EMBL" id="UQS83115.1"/>
    </source>
</evidence>
<keyword evidence="6 7" id="KW-0472">Membrane</keyword>
<dbReference type="Proteomes" id="UP000831947">
    <property type="component" value="Chromosome"/>
</dbReference>
<feature type="domain" description="Major facilitator superfamily (MFS) profile" evidence="8">
    <location>
        <begin position="1"/>
        <end position="125"/>
    </location>
</feature>
<proteinExistence type="predicted"/>
<evidence type="ECO:0000256" key="7">
    <source>
        <dbReference type="SAM" id="Phobius"/>
    </source>
</evidence>
<dbReference type="RefSeq" id="WP_249512342.1">
    <property type="nucleotide sequence ID" value="NZ_CP093365.1"/>
</dbReference>
<name>A0ABY4PBZ8_9LACO</name>
<dbReference type="PANTHER" id="PTHR43266">
    <property type="entry name" value="MACROLIDE-EFFLUX PROTEIN"/>
    <property type="match status" value="1"/>
</dbReference>
<feature type="transmembrane region" description="Helical" evidence="7">
    <location>
        <begin position="59"/>
        <end position="84"/>
    </location>
</feature>
<dbReference type="Pfam" id="PF07690">
    <property type="entry name" value="MFS_1"/>
    <property type="match status" value="1"/>
</dbReference>
<feature type="transmembrane region" description="Helical" evidence="7">
    <location>
        <begin position="33"/>
        <end position="52"/>
    </location>
</feature>
<dbReference type="InterPro" id="IPR036259">
    <property type="entry name" value="MFS_trans_sf"/>
</dbReference>
<dbReference type="EMBL" id="CP093365">
    <property type="protein sequence ID" value="UQS83115.1"/>
    <property type="molecule type" value="Genomic_DNA"/>
</dbReference>
<feature type="transmembrane region" description="Helical" evidence="7">
    <location>
        <begin position="104"/>
        <end position="124"/>
    </location>
</feature>
<dbReference type="SUPFAM" id="SSF103473">
    <property type="entry name" value="MFS general substrate transporter"/>
    <property type="match status" value="1"/>
</dbReference>
<dbReference type="Gene3D" id="1.20.1250.20">
    <property type="entry name" value="MFS general substrate transporter like domains"/>
    <property type="match status" value="1"/>
</dbReference>
<keyword evidence="3" id="KW-1003">Cell membrane</keyword>
<evidence type="ECO:0000259" key="8">
    <source>
        <dbReference type="PROSITE" id="PS50850"/>
    </source>
</evidence>
<evidence type="ECO:0000256" key="6">
    <source>
        <dbReference type="ARBA" id="ARBA00023136"/>
    </source>
</evidence>
<dbReference type="PANTHER" id="PTHR43266:SF2">
    <property type="entry name" value="MAJOR FACILITATOR SUPERFAMILY (MFS) PROFILE DOMAIN-CONTAINING PROTEIN"/>
    <property type="match status" value="1"/>
</dbReference>
<evidence type="ECO:0000256" key="5">
    <source>
        <dbReference type="ARBA" id="ARBA00022989"/>
    </source>
</evidence>
<gene>
    <name evidence="9" type="ORF">MOO47_04830</name>
</gene>
<accession>A0ABY4PBZ8</accession>
<sequence length="125" mass="13325">MALNFTLTLLPGLLFGIIGGKIADIVDRKKILILGDIISGLTTICLFGLHLIEPNISVIIIFVLTFILSAISSFYTPAFTAILPNIVKKDEVVDSNSLLSLFDSIVSLIGPVFATLIIGVMGVAH</sequence>
<protein>
    <submittedName>
        <fullName evidence="9">MFS transporter</fullName>
    </submittedName>
</protein>
<evidence type="ECO:0000256" key="3">
    <source>
        <dbReference type="ARBA" id="ARBA00022475"/>
    </source>
</evidence>
<evidence type="ECO:0000256" key="4">
    <source>
        <dbReference type="ARBA" id="ARBA00022692"/>
    </source>
</evidence>
<dbReference type="InterPro" id="IPR011701">
    <property type="entry name" value="MFS"/>
</dbReference>
<organism evidence="9 10">
    <name type="scientific">Bombilactobacillus thymidiniphilus</name>
    <dbReference type="NCBI Taxonomy" id="2923363"/>
    <lineage>
        <taxon>Bacteria</taxon>
        <taxon>Bacillati</taxon>
        <taxon>Bacillota</taxon>
        <taxon>Bacilli</taxon>
        <taxon>Lactobacillales</taxon>
        <taxon>Lactobacillaceae</taxon>
        <taxon>Bombilactobacillus</taxon>
    </lineage>
</organism>
<keyword evidence="4 7" id="KW-0812">Transmembrane</keyword>